<proteinExistence type="predicted"/>
<protein>
    <submittedName>
        <fullName evidence="4">Precorrin-6x reductase</fullName>
    </submittedName>
</protein>
<evidence type="ECO:0000256" key="2">
    <source>
        <dbReference type="ARBA" id="ARBA00022573"/>
    </source>
</evidence>
<comment type="pathway">
    <text evidence="1">Cofactor biosynthesis; adenosylcobalamin biosynthesis.</text>
</comment>
<sequence length="270" mass="29078">MILLLAGTSDARELAVTVQNEGYEVLATVVTDHAAEQLEAAGVRAHVGRLDAAQLARLAKANGARAIVDASHPFAEEASKNAMQAATEAGLPYIRYERQASSLASGTVTFVDSYEEAAELAAEKGGVVMLTTGSKTLDIFAAKLLGRPNVRVIARMLPRKDNLEKCERLGFSQEQLIMMQGPFSKELDRALFRHFGVTLVITKESGKVGFVDEKLAAAEELGIETIVIRRPRLAYGTVYTDFAGVLEALKQQAPVSTRSPLQMEKAGTSD</sequence>
<evidence type="ECO:0000313" key="5">
    <source>
        <dbReference type="Proteomes" id="UP000076226"/>
    </source>
</evidence>
<dbReference type="NCBIfam" id="TIGR00715">
    <property type="entry name" value="precor6x_red"/>
    <property type="match status" value="1"/>
</dbReference>
<keyword evidence="2" id="KW-0169">Cobalamin biosynthesis</keyword>
<dbReference type="Pfam" id="PF02571">
    <property type="entry name" value="CbiJ"/>
    <property type="match status" value="1"/>
</dbReference>
<dbReference type="PANTHER" id="PTHR36925:SF1">
    <property type="entry name" value="COBALT-PRECORRIN-6A REDUCTASE"/>
    <property type="match status" value="1"/>
</dbReference>
<gene>
    <name evidence="4" type="ORF">GS3922_07500</name>
</gene>
<dbReference type="PANTHER" id="PTHR36925">
    <property type="entry name" value="COBALT-PRECORRIN-6A REDUCTASE"/>
    <property type="match status" value="1"/>
</dbReference>
<reference evidence="4 5" key="1">
    <citation type="submission" date="2016-02" db="EMBL/GenBank/DDBJ databases">
        <title>Complete genome sequence of Geobacillus subterraneus KCTC 3922T.</title>
        <authorList>
            <person name="Lee D.-W."/>
            <person name="Lee Y.-J."/>
            <person name="Lee S.-J."/>
            <person name="Park G.-S."/>
            <person name="Lee S.-J."/>
            <person name="Shin J.-H."/>
        </authorList>
    </citation>
    <scope>NUCLEOTIDE SEQUENCE [LARGE SCALE GENOMIC DNA]</scope>
    <source>
        <strain evidence="4 5">KCTC 3922</strain>
    </source>
</reference>
<keyword evidence="3" id="KW-0560">Oxidoreductase</keyword>
<keyword evidence="5" id="KW-1185">Reference proteome</keyword>
<dbReference type="RefSeq" id="WP_063165831.1">
    <property type="nucleotide sequence ID" value="NZ_CP014342.1"/>
</dbReference>
<dbReference type="InterPro" id="IPR003723">
    <property type="entry name" value="Precorrin-6x_reduct"/>
</dbReference>
<accession>A0ABM6AB78</accession>
<evidence type="ECO:0000256" key="3">
    <source>
        <dbReference type="ARBA" id="ARBA00023002"/>
    </source>
</evidence>
<organism evidence="4 5">
    <name type="scientific">Geobacillus subterraneus</name>
    <dbReference type="NCBI Taxonomy" id="129338"/>
    <lineage>
        <taxon>Bacteria</taxon>
        <taxon>Bacillati</taxon>
        <taxon>Bacillota</taxon>
        <taxon>Bacilli</taxon>
        <taxon>Bacillales</taxon>
        <taxon>Anoxybacillaceae</taxon>
        <taxon>Geobacillus</taxon>
    </lineage>
</organism>
<evidence type="ECO:0000256" key="1">
    <source>
        <dbReference type="ARBA" id="ARBA00004953"/>
    </source>
</evidence>
<dbReference type="EMBL" id="CP014342">
    <property type="protein sequence ID" value="AMX83532.1"/>
    <property type="molecule type" value="Genomic_DNA"/>
</dbReference>
<name>A0ABM6AB78_9BACL</name>
<dbReference type="Proteomes" id="UP000076226">
    <property type="component" value="Chromosome"/>
</dbReference>
<dbReference type="PROSITE" id="PS51014">
    <property type="entry name" value="COBK_CBIJ"/>
    <property type="match status" value="1"/>
</dbReference>
<evidence type="ECO:0000313" key="4">
    <source>
        <dbReference type="EMBL" id="AMX83532.1"/>
    </source>
</evidence>